<dbReference type="GO" id="GO:0016705">
    <property type="term" value="F:oxidoreductase activity, acting on paired donors, with incorporation or reduction of molecular oxygen"/>
    <property type="evidence" value="ECO:0007669"/>
    <property type="project" value="InterPro"/>
</dbReference>
<dbReference type="GO" id="GO:0005506">
    <property type="term" value="F:iron ion binding"/>
    <property type="evidence" value="ECO:0007669"/>
    <property type="project" value="InterPro"/>
</dbReference>
<reference evidence="4" key="2">
    <citation type="submission" date="2021-04" db="EMBL/GenBank/DDBJ databases">
        <authorList>
            <person name="Podell S."/>
        </authorList>
    </citation>
    <scope>NUCLEOTIDE SEQUENCE</scope>
    <source>
        <strain evidence="4">Hildebrandi</strain>
    </source>
</reference>
<feature type="transmembrane region" description="Helical" evidence="3">
    <location>
        <begin position="15"/>
        <end position="36"/>
    </location>
</feature>
<keyword evidence="3" id="KW-0812">Transmembrane</keyword>
<protein>
    <submittedName>
        <fullName evidence="4">Cytochrome P450</fullName>
    </submittedName>
</protein>
<keyword evidence="3" id="KW-1133">Transmembrane helix</keyword>
<evidence type="ECO:0000256" key="1">
    <source>
        <dbReference type="ARBA" id="ARBA00010617"/>
    </source>
</evidence>
<dbReference type="InterPro" id="IPR050121">
    <property type="entry name" value="Cytochrome_P450_monoxygenase"/>
</dbReference>
<name>A0A9K3KU34_9STRA</name>
<dbReference type="PANTHER" id="PTHR24305">
    <property type="entry name" value="CYTOCHROME P450"/>
    <property type="match status" value="1"/>
</dbReference>
<accession>A0A9K3KU34</accession>
<comment type="similarity">
    <text evidence="1 2">Belongs to the cytochrome P450 family.</text>
</comment>
<evidence type="ECO:0000256" key="3">
    <source>
        <dbReference type="SAM" id="Phobius"/>
    </source>
</evidence>
<dbReference type="GO" id="GO:0020037">
    <property type="term" value="F:heme binding"/>
    <property type="evidence" value="ECO:0007669"/>
    <property type="project" value="InterPro"/>
</dbReference>
<keyword evidence="2" id="KW-0560">Oxidoreductase</keyword>
<evidence type="ECO:0000313" key="4">
    <source>
        <dbReference type="EMBL" id="KAG7349200.1"/>
    </source>
</evidence>
<dbReference type="GO" id="GO:0004497">
    <property type="term" value="F:monooxygenase activity"/>
    <property type="evidence" value="ECO:0007669"/>
    <property type="project" value="UniProtKB-KW"/>
</dbReference>
<dbReference type="AlphaFoldDB" id="A0A9K3KU34"/>
<dbReference type="EMBL" id="JAGRRH010000019">
    <property type="protein sequence ID" value="KAG7349200.1"/>
    <property type="molecule type" value="Genomic_DNA"/>
</dbReference>
<keyword evidence="5" id="KW-1185">Reference proteome</keyword>
<sequence length="552" mass="62558">MTSALGFEIPSDPTMLIVTVLAGVAIFFTYNFLFAFGPDKTKDGLSFPPEPPGKHWLWGHAPLLPNDGTHFDLKFLEMAQQMNNASVFTVQLPMIKRMIIEADPDIIHHITVSKNYHKSWTYKFLIFGPQSIVRTHGDEWLVQRKTFVFGFTPTYLKDMVTTMCSKLERYLKALDQDATNARTPASDMLHRAQIFTSDVIVQVALGEDWGDSYDEKSDFLENIGNPYLAGFGNKQTSKLMEARSWLNEMAFLSSALMNHPLANIFGFAERQRLKELTKQVNELFGDVLERRLNEFKTDEGKMDVPAGKDICSLAIATMKKESGGKTFSLSPEEKINVIEQLKTFYFAGNDTTATTIAWASWLLSQHPEVMTKLRKELDQKKIFKGLKNDNAIEGLAKNGPTYDQLNNCPYLDAVIKETLRLYPPASTGRYVADPEESYNNQYKLGGAVLYVNPFIMHRLPQYWENPNDFLPDRFVGLTPDMYSHKFLPFSKGKRDCLGKYFAMIEAKLAVAALVQRYDMTCYDEKETVGARITSYPIGGAKVYLNLRSSPGK</sequence>
<comment type="caution">
    <text evidence="4">The sequence shown here is derived from an EMBL/GenBank/DDBJ whole genome shotgun (WGS) entry which is preliminary data.</text>
</comment>
<keyword evidence="2" id="KW-0349">Heme</keyword>
<dbReference type="InterPro" id="IPR001128">
    <property type="entry name" value="Cyt_P450"/>
</dbReference>
<dbReference type="Proteomes" id="UP000693970">
    <property type="component" value="Unassembled WGS sequence"/>
</dbReference>
<dbReference type="PROSITE" id="PS00086">
    <property type="entry name" value="CYTOCHROME_P450"/>
    <property type="match status" value="1"/>
</dbReference>
<dbReference type="Pfam" id="PF00067">
    <property type="entry name" value="p450"/>
    <property type="match status" value="1"/>
</dbReference>
<dbReference type="OrthoDB" id="44260at2759"/>
<keyword evidence="3" id="KW-0472">Membrane</keyword>
<keyword evidence="2" id="KW-0479">Metal-binding</keyword>
<dbReference type="InterPro" id="IPR017972">
    <property type="entry name" value="Cyt_P450_CS"/>
</dbReference>
<dbReference type="PANTHER" id="PTHR24305:SF166">
    <property type="entry name" value="CYTOCHROME P450 12A4, MITOCHONDRIAL-RELATED"/>
    <property type="match status" value="1"/>
</dbReference>
<gene>
    <name evidence="4" type="ORF">IV203_011797</name>
</gene>
<reference evidence="4" key="1">
    <citation type="journal article" date="2021" name="Sci. Rep.">
        <title>Diploid genomic architecture of Nitzschia inconspicua, an elite biomass production diatom.</title>
        <authorList>
            <person name="Oliver A."/>
            <person name="Podell S."/>
            <person name="Pinowska A."/>
            <person name="Traller J.C."/>
            <person name="Smith S.R."/>
            <person name="McClure R."/>
            <person name="Beliaev A."/>
            <person name="Bohutskyi P."/>
            <person name="Hill E.A."/>
            <person name="Rabines A."/>
            <person name="Zheng H."/>
            <person name="Allen L.Z."/>
            <person name="Kuo A."/>
            <person name="Grigoriev I.V."/>
            <person name="Allen A.E."/>
            <person name="Hazlebeck D."/>
            <person name="Allen E.E."/>
        </authorList>
    </citation>
    <scope>NUCLEOTIDE SEQUENCE</scope>
    <source>
        <strain evidence="4">Hildebrandi</strain>
    </source>
</reference>
<evidence type="ECO:0000313" key="5">
    <source>
        <dbReference type="Proteomes" id="UP000693970"/>
    </source>
</evidence>
<evidence type="ECO:0000256" key="2">
    <source>
        <dbReference type="RuleBase" id="RU000461"/>
    </source>
</evidence>
<organism evidence="4 5">
    <name type="scientific">Nitzschia inconspicua</name>
    <dbReference type="NCBI Taxonomy" id="303405"/>
    <lineage>
        <taxon>Eukaryota</taxon>
        <taxon>Sar</taxon>
        <taxon>Stramenopiles</taxon>
        <taxon>Ochrophyta</taxon>
        <taxon>Bacillariophyta</taxon>
        <taxon>Bacillariophyceae</taxon>
        <taxon>Bacillariophycidae</taxon>
        <taxon>Bacillariales</taxon>
        <taxon>Bacillariaceae</taxon>
        <taxon>Nitzschia</taxon>
    </lineage>
</organism>
<keyword evidence="2" id="KW-0408">Iron</keyword>
<keyword evidence="2" id="KW-0503">Monooxygenase</keyword>
<proteinExistence type="inferred from homology"/>